<name>A0ABT1U5K2_9GAMM</name>
<evidence type="ECO:0008006" key="4">
    <source>
        <dbReference type="Google" id="ProtNLM"/>
    </source>
</evidence>
<evidence type="ECO:0000313" key="3">
    <source>
        <dbReference type="Proteomes" id="UP001524586"/>
    </source>
</evidence>
<keyword evidence="1" id="KW-0812">Transmembrane</keyword>
<sequence length="133" mass="14749">MIAAATSPLALGVPFLAEALQKLGLNIEYLSRPEVRIILGLLVFCLGLIFLVYSLVCSFNVQIEKQKDNIKLKFGIYWDKDNNPLCPSCKLPVSYGKYAIGGTGYRCFSCTKTFPLTDDVGNRLKPEQAIQNL</sequence>
<evidence type="ECO:0000256" key="1">
    <source>
        <dbReference type="SAM" id="Phobius"/>
    </source>
</evidence>
<comment type="caution">
    <text evidence="2">The sequence shown here is derived from an EMBL/GenBank/DDBJ whole genome shotgun (WGS) entry which is preliminary data.</text>
</comment>
<organism evidence="2 3">
    <name type="scientific">Methylomonas rivi</name>
    <dbReference type="NCBI Taxonomy" id="2952226"/>
    <lineage>
        <taxon>Bacteria</taxon>
        <taxon>Pseudomonadati</taxon>
        <taxon>Pseudomonadota</taxon>
        <taxon>Gammaproteobacteria</taxon>
        <taxon>Methylococcales</taxon>
        <taxon>Methylococcaceae</taxon>
        <taxon>Methylomonas</taxon>
    </lineage>
</organism>
<evidence type="ECO:0000313" key="2">
    <source>
        <dbReference type="EMBL" id="MCQ8128891.1"/>
    </source>
</evidence>
<dbReference type="RefSeq" id="WP_256615311.1">
    <property type="nucleotide sequence ID" value="NZ_JANIBK010000046.1"/>
</dbReference>
<dbReference type="EMBL" id="JANIBK010000046">
    <property type="protein sequence ID" value="MCQ8128891.1"/>
    <property type="molecule type" value="Genomic_DNA"/>
</dbReference>
<keyword evidence="1" id="KW-0472">Membrane</keyword>
<feature type="transmembrane region" description="Helical" evidence="1">
    <location>
        <begin position="35"/>
        <end position="61"/>
    </location>
</feature>
<proteinExistence type="predicted"/>
<keyword evidence="1" id="KW-1133">Transmembrane helix</keyword>
<keyword evidence="3" id="KW-1185">Reference proteome</keyword>
<protein>
    <recommendedName>
        <fullName evidence="4">Transposase zinc-ribbon domain-containing protein</fullName>
    </recommendedName>
</protein>
<gene>
    <name evidence="2" type="ORF">NP596_10520</name>
</gene>
<reference evidence="2 3" key="1">
    <citation type="submission" date="2022-07" db="EMBL/GenBank/DDBJ databases">
        <title>Methylomonas rivi sp. nov., Methylomonas rosea sp. nov., Methylomonas aureus sp. nov. and Methylomonas subterranea sp. nov., four novel methanotrophs isolated from a freshwater creek and the deep terrestrial subsurface.</title>
        <authorList>
            <person name="Abin C."/>
            <person name="Sankaranarayanan K."/>
            <person name="Garner C."/>
            <person name="Sindelar R."/>
            <person name="Kotary K."/>
            <person name="Garner R."/>
            <person name="Barclay S."/>
            <person name="Lawson P."/>
            <person name="Krumholz L."/>
        </authorList>
    </citation>
    <scope>NUCLEOTIDE SEQUENCE [LARGE SCALE GENOMIC DNA]</scope>
    <source>
        <strain evidence="2 3">WSC-6</strain>
    </source>
</reference>
<dbReference type="Proteomes" id="UP001524586">
    <property type="component" value="Unassembled WGS sequence"/>
</dbReference>
<accession>A0ABT1U5K2</accession>